<sequence>MPEMGGDFSGGMTILQILSENGIIFQPSEMELCFNSVPYSAGLGVQESLDPCQLGFQWGRKSRQPMDDCHSMWCMLWYRGRFHGGSSMGESHTFEVVIRCAQAHWSNVGQNITKKMMMVMRRRLACCTRERELSLDLDEQESELLSIFVCFEFS</sequence>
<dbReference type="EMBL" id="QGNW01000072">
    <property type="protein sequence ID" value="RVX02038.1"/>
    <property type="molecule type" value="Genomic_DNA"/>
</dbReference>
<accession>A0A438IZ98</accession>
<reference evidence="1 2" key="1">
    <citation type="journal article" date="2018" name="PLoS Genet.">
        <title>Population sequencing reveals clonal diversity and ancestral inbreeding in the grapevine cultivar Chardonnay.</title>
        <authorList>
            <person name="Roach M.J."/>
            <person name="Johnson D.L."/>
            <person name="Bohlmann J."/>
            <person name="van Vuuren H.J."/>
            <person name="Jones S.J."/>
            <person name="Pretorius I.S."/>
            <person name="Schmidt S.A."/>
            <person name="Borneman A.R."/>
        </authorList>
    </citation>
    <scope>NUCLEOTIDE SEQUENCE [LARGE SCALE GENOMIC DNA]</scope>
    <source>
        <strain evidence="2">cv. Chardonnay</strain>
        <tissue evidence="1">Leaf</tissue>
    </source>
</reference>
<protein>
    <submittedName>
        <fullName evidence="1">Uncharacterized protein</fullName>
    </submittedName>
</protein>
<evidence type="ECO:0000313" key="1">
    <source>
        <dbReference type="EMBL" id="RVX02038.1"/>
    </source>
</evidence>
<gene>
    <name evidence="1" type="ORF">CK203_025374</name>
</gene>
<comment type="caution">
    <text evidence="1">The sequence shown here is derived from an EMBL/GenBank/DDBJ whole genome shotgun (WGS) entry which is preliminary data.</text>
</comment>
<name>A0A438IZ98_VITVI</name>
<proteinExistence type="predicted"/>
<dbReference type="Proteomes" id="UP000288805">
    <property type="component" value="Unassembled WGS sequence"/>
</dbReference>
<dbReference type="AlphaFoldDB" id="A0A438IZ98"/>
<organism evidence="1 2">
    <name type="scientific">Vitis vinifera</name>
    <name type="common">Grape</name>
    <dbReference type="NCBI Taxonomy" id="29760"/>
    <lineage>
        <taxon>Eukaryota</taxon>
        <taxon>Viridiplantae</taxon>
        <taxon>Streptophyta</taxon>
        <taxon>Embryophyta</taxon>
        <taxon>Tracheophyta</taxon>
        <taxon>Spermatophyta</taxon>
        <taxon>Magnoliopsida</taxon>
        <taxon>eudicotyledons</taxon>
        <taxon>Gunneridae</taxon>
        <taxon>Pentapetalae</taxon>
        <taxon>rosids</taxon>
        <taxon>Vitales</taxon>
        <taxon>Vitaceae</taxon>
        <taxon>Viteae</taxon>
        <taxon>Vitis</taxon>
    </lineage>
</organism>
<evidence type="ECO:0000313" key="2">
    <source>
        <dbReference type="Proteomes" id="UP000288805"/>
    </source>
</evidence>